<feature type="compositionally biased region" description="Polar residues" evidence="5">
    <location>
        <begin position="459"/>
        <end position="470"/>
    </location>
</feature>
<feature type="compositionally biased region" description="Low complexity" evidence="5">
    <location>
        <begin position="388"/>
        <end position="400"/>
    </location>
</feature>
<dbReference type="InterPro" id="IPR019734">
    <property type="entry name" value="TPR_rpt"/>
</dbReference>
<dbReference type="PROSITE" id="PS50059">
    <property type="entry name" value="FKBP_PPIASE"/>
    <property type="match status" value="1"/>
</dbReference>
<dbReference type="InterPro" id="IPR011990">
    <property type="entry name" value="TPR-like_helical_dom_sf"/>
</dbReference>
<keyword evidence="2 4" id="KW-0802">TPR repeat</keyword>
<dbReference type="SUPFAM" id="SSF54534">
    <property type="entry name" value="FKBP-like"/>
    <property type="match status" value="3"/>
</dbReference>
<protein>
    <recommendedName>
        <fullName evidence="3">peptidylprolyl isomerase</fullName>
        <ecNumber evidence="3">5.2.1.8</ecNumber>
    </recommendedName>
</protein>
<dbReference type="PANTHER" id="PTHR46512:SF8">
    <property type="entry name" value="PEPTIDYLPROLYL ISOMERASE"/>
    <property type="match status" value="1"/>
</dbReference>
<dbReference type="PROSITE" id="PS50005">
    <property type="entry name" value="TPR"/>
    <property type="match status" value="1"/>
</dbReference>
<evidence type="ECO:0000256" key="3">
    <source>
        <dbReference type="PROSITE-ProRule" id="PRU00277"/>
    </source>
</evidence>
<feature type="repeat" description="TPR" evidence="4">
    <location>
        <begin position="604"/>
        <end position="637"/>
    </location>
</feature>
<dbReference type="InterPro" id="IPR001179">
    <property type="entry name" value="PPIase_FKBP_dom"/>
</dbReference>
<evidence type="ECO:0000256" key="4">
    <source>
        <dbReference type="PROSITE-ProRule" id="PRU00339"/>
    </source>
</evidence>
<feature type="region of interest" description="Disordered" evidence="5">
    <location>
        <begin position="388"/>
        <end position="420"/>
    </location>
</feature>
<dbReference type="Gene3D" id="1.25.40.10">
    <property type="entry name" value="Tetratricopeptide repeat domain"/>
    <property type="match status" value="1"/>
</dbReference>
<evidence type="ECO:0000256" key="2">
    <source>
        <dbReference type="ARBA" id="ARBA00022803"/>
    </source>
</evidence>
<reference evidence="7" key="1">
    <citation type="submission" date="2021-01" db="EMBL/GenBank/DDBJ databases">
        <authorList>
            <person name="Corre E."/>
            <person name="Pelletier E."/>
            <person name="Niang G."/>
            <person name="Scheremetjew M."/>
            <person name="Finn R."/>
            <person name="Kale V."/>
            <person name="Holt S."/>
            <person name="Cochrane G."/>
            <person name="Meng A."/>
            <person name="Brown T."/>
            <person name="Cohen L."/>
        </authorList>
    </citation>
    <scope>NUCLEOTIDE SEQUENCE</scope>
    <source>
        <strain evidence="7">CCMP1320</strain>
    </source>
</reference>
<name>A0A7S3VGN7_DUNTE</name>
<feature type="region of interest" description="Disordered" evidence="5">
    <location>
        <begin position="451"/>
        <end position="470"/>
    </location>
</feature>
<keyword evidence="3" id="KW-0697">Rotamase</keyword>
<evidence type="ECO:0000256" key="1">
    <source>
        <dbReference type="ARBA" id="ARBA00022737"/>
    </source>
</evidence>
<evidence type="ECO:0000259" key="6">
    <source>
        <dbReference type="PROSITE" id="PS50059"/>
    </source>
</evidence>
<feature type="region of interest" description="Disordered" evidence="5">
    <location>
        <begin position="228"/>
        <end position="256"/>
    </location>
</feature>
<sequence>MVQLAEYLRELVSTPQELLIQPVIKHQRLQHDKKIREEQELESGAILQAVLEQGKEGGACPNAGDLVYVHVSISPAVAEGAELSDQKEEVLWTTRADEGGSGQPLAFALEKGIRPPRAWEVALKCMSEGQRSMLKVRPSFGYLHPDCQMEPPPSVDATQQLAFDLQLVQHYSDTEVRPCGLHSSMFKKVYKEGSSWESVRPPCEITFHATLRALAHDGIQLSGRHLFSTKEQSSPSMPTPPNTSMPPGVTPGQPLSAQLGAGQLPQGIEEALGQMSKQEHAMFILPASAMQLPAESTHPCSVLARALPPKAVQVEVELELVSIVQVRDITGSGEVIKRRLREGNGEFPIDCPMHDTCVRVHYRVRPVRRGVPGDWVLDTRTQHAGGAEALQGEQQQQSTENEGDGQKQALSTVEEPNPIEFDTGCREAPQGLEMAIKLMIPGELALISIRGPPSAAPADSNSTQPQSSTCHAKYGYGTCDRELPQGITAEDDLDFEVELCGFDKEAHWQVMPMEERFALVERVRARANAQVRAGRHGSAQSQYLRVLKLMDMTRDFDTQEEIDTMDRLKVLMLSNLALCCTVLGDYPSAAMYASKGLELDEENPKLLFRRGRALSLKGDYEEAEADFHMAATVDPNCAGDMEKEVVANQHRAKAADRKQRNEMKNFLSRN</sequence>
<accession>A0A7S3VGN7</accession>
<dbReference type="SMART" id="SM00028">
    <property type="entry name" value="TPR"/>
    <property type="match status" value="2"/>
</dbReference>
<dbReference type="EMBL" id="HBIP01000575">
    <property type="protein sequence ID" value="CAE0485215.1"/>
    <property type="molecule type" value="Transcribed_RNA"/>
</dbReference>
<gene>
    <name evidence="7" type="ORF">DTER00134_LOCUS254</name>
</gene>
<dbReference type="InterPro" id="IPR046357">
    <property type="entry name" value="PPIase_dom_sf"/>
</dbReference>
<dbReference type="InterPro" id="IPR050754">
    <property type="entry name" value="FKBP4/5/8-like"/>
</dbReference>
<feature type="region of interest" description="Disordered" evidence="5">
    <location>
        <begin position="651"/>
        <end position="670"/>
    </location>
</feature>
<dbReference type="SUPFAM" id="SSF48452">
    <property type="entry name" value="TPR-like"/>
    <property type="match status" value="1"/>
</dbReference>
<feature type="compositionally biased region" description="Basic and acidic residues" evidence="5">
    <location>
        <begin position="653"/>
        <end position="663"/>
    </location>
</feature>
<evidence type="ECO:0000313" key="7">
    <source>
        <dbReference type="EMBL" id="CAE0485215.1"/>
    </source>
</evidence>
<dbReference type="AlphaFoldDB" id="A0A7S3VGN7"/>
<dbReference type="GO" id="GO:0003755">
    <property type="term" value="F:peptidyl-prolyl cis-trans isomerase activity"/>
    <property type="evidence" value="ECO:0007669"/>
    <property type="project" value="UniProtKB-KW"/>
</dbReference>
<organism evidence="7">
    <name type="scientific">Dunaliella tertiolecta</name>
    <name type="common">Green alga</name>
    <dbReference type="NCBI Taxonomy" id="3047"/>
    <lineage>
        <taxon>Eukaryota</taxon>
        <taxon>Viridiplantae</taxon>
        <taxon>Chlorophyta</taxon>
        <taxon>core chlorophytes</taxon>
        <taxon>Chlorophyceae</taxon>
        <taxon>CS clade</taxon>
        <taxon>Chlamydomonadales</taxon>
        <taxon>Dunaliellaceae</taxon>
        <taxon>Dunaliella</taxon>
    </lineage>
</organism>
<feature type="domain" description="PPIase FKBP-type" evidence="6">
    <location>
        <begin position="64"/>
        <end position="171"/>
    </location>
</feature>
<evidence type="ECO:0000256" key="5">
    <source>
        <dbReference type="SAM" id="MobiDB-lite"/>
    </source>
</evidence>
<proteinExistence type="predicted"/>
<dbReference type="Gene3D" id="3.10.50.40">
    <property type="match status" value="3"/>
</dbReference>
<keyword evidence="1" id="KW-0677">Repeat</keyword>
<dbReference type="PANTHER" id="PTHR46512">
    <property type="entry name" value="PEPTIDYLPROLYL ISOMERASE"/>
    <property type="match status" value="1"/>
</dbReference>
<dbReference type="EC" id="5.2.1.8" evidence="3"/>
<keyword evidence="3" id="KW-0413">Isomerase</keyword>
<comment type="catalytic activity">
    <reaction evidence="3">
        <text>[protein]-peptidylproline (omega=180) = [protein]-peptidylproline (omega=0)</text>
        <dbReference type="Rhea" id="RHEA:16237"/>
        <dbReference type="Rhea" id="RHEA-COMP:10747"/>
        <dbReference type="Rhea" id="RHEA-COMP:10748"/>
        <dbReference type="ChEBI" id="CHEBI:83833"/>
        <dbReference type="ChEBI" id="CHEBI:83834"/>
        <dbReference type="EC" id="5.2.1.8"/>
    </reaction>
</comment>